<dbReference type="GO" id="GO:0003677">
    <property type="term" value="F:DNA binding"/>
    <property type="evidence" value="ECO:0007669"/>
    <property type="project" value="UniProtKB-KW"/>
</dbReference>
<dbReference type="InterPro" id="IPR007627">
    <property type="entry name" value="RNA_pol_sigma70_r2"/>
</dbReference>
<dbReference type="FunCoup" id="M1Z9J4">
    <property type="interactions" value="99"/>
</dbReference>
<proteinExistence type="inferred from homology"/>
<evidence type="ECO:0000256" key="7">
    <source>
        <dbReference type="SAM" id="MobiDB-lite"/>
    </source>
</evidence>
<dbReference type="PRINTS" id="PR00046">
    <property type="entry name" value="SIGMA70FCT"/>
</dbReference>
<evidence type="ECO:0000256" key="2">
    <source>
        <dbReference type="ARBA" id="ARBA00023015"/>
    </source>
</evidence>
<evidence type="ECO:0000256" key="5">
    <source>
        <dbReference type="ARBA" id="ARBA00023163"/>
    </source>
</evidence>
<keyword evidence="2 6" id="KW-0805">Transcription regulation</keyword>
<evidence type="ECO:0000256" key="6">
    <source>
        <dbReference type="RuleBase" id="RU362124"/>
    </source>
</evidence>
<gene>
    <name evidence="10" type="primary">sigB</name>
    <name evidence="10" type="ORF">NITGR_170098</name>
</gene>
<dbReference type="InterPro" id="IPR013325">
    <property type="entry name" value="RNA_pol_sigma_r2"/>
</dbReference>
<evidence type="ECO:0000313" key="10">
    <source>
        <dbReference type="EMBL" id="CCQ89841.1"/>
    </source>
</evidence>
<feature type="compositionally biased region" description="Acidic residues" evidence="7">
    <location>
        <begin position="28"/>
        <end position="43"/>
    </location>
</feature>
<organism evidence="10 11">
    <name type="scientific">Nitrospina gracilis (strain 3/211)</name>
    <dbReference type="NCBI Taxonomy" id="1266370"/>
    <lineage>
        <taxon>Bacteria</taxon>
        <taxon>Pseudomonadati</taxon>
        <taxon>Nitrospinota/Tectimicrobiota group</taxon>
        <taxon>Nitrospinota</taxon>
        <taxon>Nitrospinia</taxon>
        <taxon>Nitrospinales</taxon>
        <taxon>Nitrospinaceae</taxon>
        <taxon>Nitrospina</taxon>
    </lineage>
</organism>
<keyword evidence="11" id="KW-1185">Reference proteome</keyword>
<dbReference type="RefSeq" id="WP_005006680.1">
    <property type="nucleotide sequence ID" value="NZ_HG422173.1"/>
</dbReference>
<keyword evidence="4 6" id="KW-0238">DNA-binding</keyword>
<evidence type="ECO:0000259" key="9">
    <source>
        <dbReference type="PROSITE" id="PS00716"/>
    </source>
</evidence>
<evidence type="ECO:0000256" key="3">
    <source>
        <dbReference type="ARBA" id="ARBA00023082"/>
    </source>
</evidence>
<dbReference type="GO" id="GO:0006352">
    <property type="term" value="P:DNA-templated transcription initiation"/>
    <property type="evidence" value="ECO:0007669"/>
    <property type="project" value="InterPro"/>
</dbReference>
<feature type="region of interest" description="Disordered" evidence="7">
    <location>
        <begin position="1"/>
        <end position="54"/>
    </location>
</feature>
<dbReference type="AlphaFoldDB" id="M1Z9J4"/>
<evidence type="ECO:0000256" key="1">
    <source>
        <dbReference type="ARBA" id="ARBA00007788"/>
    </source>
</evidence>
<dbReference type="HOGENOM" id="CLU_014793_3_5_0"/>
<reference evidence="10 11" key="1">
    <citation type="journal article" date="2013" name="Front. Microbiol.">
        <title>The genome of Nitrospina gracilis illuminates the metabolism and evolution of the major marine nitrite oxidizer.</title>
        <authorList>
            <person name="Luecker S."/>
            <person name="Nowka B."/>
            <person name="Rattei T."/>
            <person name="Spieck E."/>
            <person name="and Daims H."/>
        </authorList>
    </citation>
    <scope>NUCLEOTIDE SEQUENCE [LARGE SCALE GENOMIC DNA]</scope>
    <source>
        <strain evidence="10 11">3/211</strain>
    </source>
</reference>
<dbReference type="EMBL" id="CAQJ01000019">
    <property type="protein sequence ID" value="CCQ89841.1"/>
    <property type="molecule type" value="Genomic_DNA"/>
</dbReference>
<dbReference type="Pfam" id="PF04545">
    <property type="entry name" value="Sigma70_r4"/>
    <property type="match status" value="1"/>
</dbReference>
<comment type="caution">
    <text evidence="10">The sequence shown here is derived from an EMBL/GenBank/DDBJ whole genome shotgun (WGS) entry which is preliminary data.</text>
</comment>
<dbReference type="NCBIfam" id="NF005143">
    <property type="entry name" value="PRK06596.1"/>
    <property type="match status" value="1"/>
</dbReference>
<dbReference type="Pfam" id="PF00140">
    <property type="entry name" value="Sigma70_r1_2"/>
    <property type="match status" value="1"/>
</dbReference>
<evidence type="ECO:0000259" key="8">
    <source>
        <dbReference type="PROSITE" id="PS00715"/>
    </source>
</evidence>
<dbReference type="InterPro" id="IPR007630">
    <property type="entry name" value="RNA_pol_sigma70_r4"/>
</dbReference>
<dbReference type="SUPFAM" id="SSF88659">
    <property type="entry name" value="Sigma3 and sigma4 domains of RNA polymerase sigma factors"/>
    <property type="match status" value="1"/>
</dbReference>
<dbReference type="InterPro" id="IPR013324">
    <property type="entry name" value="RNA_pol_sigma_r3/r4-like"/>
</dbReference>
<dbReference type="InParanoid" id="M1Z9J4"/>
<dbReference type="PROSITE" id="PS00715">
    <property type="entry name" value="SIGMA70_1"/>
    <property type="match status" value="1"/>
</dbReference>
<dbReference type="InterPro" id="IPR009042">
    <property type="entry name" value="RNA_pol_sigma70_r1_2"/>
</dbReference>
<feature type="compositionally biased region" description="Acidic residues" evidence="7">
    <location>
        <begin position="10"/>
        <end position="21"/>
    </location>
</feature>
<dbReference type="Gene3D" id="1.20.120.1810">
    <property type="match status" value="1"/>
</dbReference>
<keyword evidence="5 6" id="KW-0804">Transcription</keyword>
<protein>
    <recommendedName>
        <fullName evidence="6">RNA polymerase sigma factor</fullName>
    </recommendedName>
</protein>
<feature type="domain" description="RNA polymerase sigma-70" evidence="9">
    <location>
        <begin position="295"/>
        <end position="321"/>
    </location>
</feature>
<dbReference type="PROSITE" id="PS00716">
    <property type="entry name" value="SIGMA70_2"/>
    <property type="match status" value="1"/>
</dbReference>
<evidence type="ECO:0000313" key="11">
    <source>
        <dbReference type="Proteomes" id="UP000011704"/>
    </source>
</evidence>
<dbReference type="OrthoDB" id="9809557at2"/>
<name>M1Z9J4_NITG3</name>
<dbReference type="Pfam" id="PF04542">
    <property type="entry name" value="Sigma70_r2"/>
    <property type="match status" value="1"/>
</dbReference>
<dbReference type="InterPro" id="IPR014284">
    <property type="entry name" value="RNA_pol_sigma-70_dom"/>
</dbReference>
<evidence type="ECO:0000256" key="4">
    <source>
        <dbReference type="ARBA" id="ARBA00023125"/>
    </source>
</evidence>
<dbReference type="InterPro" id="IPR000943">
    <property type="entry name" value="RNA_pol_sigma70"/>
</dbReference>
<dbReference type="Gene3D" id="1.20.140.160">
    <property type="match status" value="1"/>
</dbReference>
<accession>M1Z9J4</accession>
<dbReference type="Proteomes" id="UP000011704">
    <property type="component" value="Unassembled WGS sequence"/>
</dbReference>
<feature type="domain" description="RNA polymerase sigma-70" evidence="8">
    <location>
        <begin position="124"/>
        <end position="137"/>
    </location>
</feature>
<dbReference type="PANTHER" id="PTHR30376">
    <property type="entry name" value="SIGMA FACTOR RPOH HEAT SHOCK RELATED"/>
    <property type="match status" value="1"/>
</dbReference>
<dbReference type="SUPFAM" id="SSF88946">
    <property type="entry name" value="Sigma2 domain of RNA polymerase sigma factors"/>
    <property type="match status" value="1"/>
</dbReference>
<keyword evidence="3 6" id="KW-0731">Sigma factor</keyword>
<dbReference type="InterPro" id="IPR050813">
    <property type="entry name" value="Sigma-70_Factor"/>
</dbReference>
<dbReference type="STRING" id="1266370.NITGR_170098"/>
<comment type="similarity">
    <text evidence="1 6">Belongs to the sigma-70 factor family.</text>
</comment>
<dbReference type="PANTHER" id="PTHR30376:SF3">
    <property type="entry name" value="RNA POLYMERASE SIGMA FACTOR RPOH"/>
    <property type="match status" value="1"/>
</dbReference>
<sequence length="338" mass="38575">MNKDWKHEDDSEQDEGLDDSDSMPLEPDVLDAEDEDAGQAEDGEERHLPMVGGTSALAPLDPLAAYIQEIRQYGELSPEEEHELALKYQETGDVKAAYKLITHNLMLVVKIALTFRREWQHTMDLVQEGNVGLMKAVQNFDPFRGVRLPAYASWWIKAYILKFILDNWRLVKVGTTNARRKLLYNLRKTKEKLIAEGVDPSPKLLAEHFGVDEQDVIDVEASLGAADVSMETPSQPDSTMTPLKTLTDGKTPDEELEVEQFHRLVREKIEQMFDGLKPIERELIATRILSEDPVSLKEIGENYGITREAVRQAEQRLLKKLKLYLAEQLPEVENYFNN</sequence>
<dbReference type="NCBIfam" id="TIGR02937">
    <property type="entry name" value="sigma70-ECF"/>
    <property type="match status" value="1"/>
</dbReference>
<dbReference type="GO" id="GO:0016987">
    <property type="term" value="F:sigma factor activity"/>
    <property type="evidence" value="ECO:0007669"/>
    <property type="project" value="UniProtKB-KW"/>
</dbReference>
<comment type="function">
    <text evidence="6">Sigma factors are initiation factors that promote the attachment of RNA polymerase to specific initiation sites and are then released.</text>
</comment>